<dbReference type="EMBL" id="BKCJ010000818">
    <property type="protein sequence ID" value="GEU36510.1"/>
    <property type="molecule type" value="Genomic_DNA"/>
</dbReference>
<proteinExistence type="predicted"/>
<comment type="caution">
    <text evidence="2">The sequence shown here is derived from an EMBL/GenBank/DDBJ whole genome shotgun (WGS) entry which is preliminary data.</text>
</comment>
<keyword evidence="2" id="KW-0695">RNA-directed DNA polymerase</keyword>
<protein>
    <submittedName>
        <fullName evidence="2">RNA-directed DNA polymerase, eukaryota</fullName>
    </submittedName>
</protein>
<dbReference type="SUPFAM" id="SSF56219">
    <property type="entry name" value="DNase I-like"/>
    <property type="match status" value="1"/>
</dbReference>
<dbReference type="AlphaFoldDB" id="A0A6L2JIC3"/>
<keyword evidence="2" id="KW-0548">Nucleotidyltransferase</keyword>
<gene>
    <name evidence="2" type="ORF">Tci_008488</name>
</gene>
<name>A0A6L2JIC3_TANCI</name>
<dbReference type="GO" id="GO:0003964">
    <property type="term" value="F:RNA-directed DNA polymerase activity"/>
    <property type="evidence" value="ECO:0007669"/>
    <property type="project" value="UniProtKB-KW"/>
</dbReference>
<accession>A0A6L2JIC3</accession>
<organism evidence="2">
    <name type="scientific">Tanacetum cinerariifolium</name>
    <name type="common">Dalmatian daisy</name>
    <name type="synonym">Chrysanthemum cinerariifolium</name>
    <dbReference type="NCBI Taxonomy" id="118510"/>
    <lineage>
        <taxon>Eukaryota</taxon>
        <taxon>Viridiplantae</taxon>
        <taxon>Streptophyta</taxon>
        <taxon>Embryophyta</taxon>
        <taxon>Tracheophyta</taxon>
        <taxon>Spermatophyta</taxon>
        <taxon>Magnoliopsida</taxon>
        <taxon>eudicotyledons</taxon>
        <taxon>Gunneridae</taxon>
        <taxon>Pentapetalae</taxon>
        <taxon>asterids</taxon>
        <taxon>campanulids</taxon>
        <taxon>Asterales</taxon>
        <taxon>Asteraceae</taxon>
        <taxon>Asteroideae</taxon>
        <taxon>Anthemideae</taxon>
        <taxon>Anthemidinae</taxon>
        <taxon>Tanacetum</taxon>
    </lineage>
</organism>
<evidence type="ECO:0000256" key="1">
    <source>
        <dbReference type="SAM" id="MobiDB-lite"/>
    </source>
</evidence>
<dbReference type="InterPro" id="IPR036691">
    <property type="entry name" value="Endo/exonu/phosph_ase_sf"/>
</dbReference>
<keyword evidence="2" id="KW-0808">Transferase</keyword>
<dbReference type="PANTHER" id="PTHR34427:SF5">
    <property type="entry name" value="DUF4283 DOMAIN-CONTAINING PROTEIN"/>
    <property type="match status" value="1"/>
</dbReference>
<reference evidence="2" key="1">
    <citation type="journal article" date="2019" name="Sci. Rep.">
        <title>Draft genome of Tanacetum cinerariifolium, the natural source of mosquito coil.</title>
        <authorList>
            <person name="Yamashiro T."/>
            <person name="Shiraishi A."/>
            <person name="Satake H."/>
            <person name="Nakayama K."/>
        </authorList>
    </citation>
    <scope>NUCLEOTIDE SEQUENCE</scope>
</reference>
<dbReference type="Gene3D" id="3.60.10.10">
    <property type="entry name" value="Endonuclease/exonuclease/phosphatase"/>
    <property type="match status" value="1"/>
</dbReference>
<feature type="region of interest" description="Disordered" evidence="1">
    <location>
        <begin position="235"/>
        <end position="255"/>
    </location>
</feature>
<sequence>MRLHANVVRFEHSPIHSSRPTNPIRSDNTSVPSFASALKGNPNISLTISSSPAMVLDDSCVVNCDLDNYVMGEVKQFSSINNLRVLLSNEGFQNVKLAYLGGLWVMIELESSKTKTKFIQHVGVASWFSRLCNAQSDFVSRERIVWVDTEGVPLHAWSRSTFNKIESRWGELMELEECKDDFFARKLFKDDAEVVYCSDDESVKGADKNNVETSKQVNLDAESDVEGVSKTYFGEHDDNLDNDQDPIQPLNEKETSNDPFNIYDLLKKHNKCEVNFGLDTSFSYPPGVTPEKDNLNIDVQEVKGTDQAKSQCRSEGLCSRILEETQSLEEHLSSEICVNRHEQKKGGSILEVLDDMIKVGQTMGFSMEGCMKDTENIIGSQGMDSISAMDVKLLWGNYNFDHIFSEAVGNSGGILCTWDSNVFHKEQHIISDNFVALYGTWNPNKAKLLMISIYALRSATGKRSLWSYITSLITRWNGDCMVMGDFNEVRCMEDRMGSVFNVQGANEFNNFISKSGLVEVQLEEGLVSLFPHISGICLNSHLSDHRPILLREVITDCGATPFHMYHSWFSLHGFEQMVTHTWNSIVLDDRNGMVRFKKKMQFLKKEIWQMQDIKSSNAHNYMQKAKIQWAIEGDENSKFFHGIINRKRANLAIKGVMVDGEWMDDPSRVKEEFRLHFATRFQAPGVNCSRLNFRFPNRLNTGQVAELENLITKDEIRNAV</sequence>
<evidence type="ECO:0000313" key="2">
    <source>
        <dbReference type="EMBL" id="GEU36510.1"/>
    </source>
</evidence>
<dbReference type="PANTHER" id="PTHR34427">
    <property type="entry name" value="DUF4283 DOMAIN PROTEIN"/>
    <property type="match status" value="1"/>
</dbReference>